<evidence type="ECO:0000313" key="4">
    <source>
        <dbReference type="Proteomes" id="UP000316714"/>
    </source>
</evidence>
<dbReference type="EMBL" id="SIHJ01000001">
    <property type="protein sequence ID" value="TWT36437.1"/>
    <property type="molecule type" value="Genomic_DNA"/>
</dbReference>
<organism evidence="3 4">
    <name type="scientific">Posidoniimonas corsicana</name>
    <dbReference type="NCBI Taxonomy" id="1938618"/>
    <lineage>
        <taxon>Bacteria</taxon>
        <taxon>Pseudomonadati</taxon>
        <taxon>Planctomycetota</taxon>
        <taxon>Planctomycetia</taxon>
        <taxon>Pirellulales</taxon>
        <taxon>Lacipirellulaceae</taxon>
        <taxon>Posidoniimonas</taxon>
    </lineage>
</organism>
<evidence type="ECO:0000256" key="1">
    <source>
        <dbReference type="ARBA" id="ARBA00010835"/>
    </source>
</evidence>
<dbReference type="InterPro" id="IPR045853">
    <property type="entry name" value="Pep_chain_release_fac_I_sf"/>
</dbReference>
<protein>
    <submittedName>
        <fullName evidence="3">Peptide chain release factor 1</fullName>
    </submittedName>
</protein>
<reference evidence="3 4" key="1">
    <citation type="submission" date="2019-02" db="EMBL/GenBank/DDBJ databases">
        <title>Deep-cultivation of Planctomycetes and their phenomic and genomic characterization uncovers novel biology.</title>
        <authorList>
            <person name="Wiegand S."/>
            <person name="Jogler M."/>
            <person name="Boedeker C."/>
            <person name="Pinto D."/>
            <person name="Vollmers J."/>
            <person name="Rivas-Marin E."/>
            <person name="Kohn T."/>
            <person name="Peeters S.H."/>
            <person name="Heuer A."/>
            <person name="Rast P."/>
            <person name="Oberbeckmann S."/>
            <person name="Bunk B."/>
            <person name="Jeske O."/>
            <person name="Meyerdierks A."/>
            <person name="Storesund J.E."/>
            <person name="Kallscheuer N."/>
            <person name="Luecker S."/>
            <person name="Lage O.M."/>
            <person name="Pohl T."/>
            <person name="Merkel B.J."/>
            <person name="Hornburger P."/>
            <person name="Mueller R.-W."/>
            <person name="Bruemmer F."/>
            <person name="Labrenz M."/>
            <person name="Spormann A.M."/>
            <person name="Op Den Camp H."/>
            <person name="Overmann J."/>
            <person name="Amann R."/>
            <person name="Jetten M.S.M."/>
            <person name="Mascher T."/>
            <person name="Medema M.H."/>
            <person name="Devos D.P."/>
            <person name="Kaster A.-K."/>
            <person name="Ovreas L."/>
            <person name="Rohde M."/>
            <person name="Galperin M.Y."/>
            <person name="Jogler C."/>
        </authorList>
    </citation>
    <scope>NUCLEOTIDE SEQUENCE [LARGE SCALE GENOMIC DNA]</scope>
    <source>
        <strain evidence="3 4">KOR34</strain>
    </source>
</reference>
<dbReference type="PANTHER" id="PTHR43804">
    <property type="entry name" value="LD18447P"/>
    <property type="match status" value="1"/>
</dbReference>
<dbReference type="RefSeq" id="WP_146563341.1">
    <property type="nucleotide sequence ID" value="NZ_SIHJ01000001.1"/>
</dbReference>
<name>A0A5C5VES8_9BACT</name>
<dbReference type="InterPro" id="IPR050057">
    <property type="entry name" value="Prokaryotic/Mito_RF"/>
</dbReference>
<dbReference type="SUPFAM" id="SSF75620">
    <property type="entry name" value="Release factor"/>
    <property type="match status" value="1"/>
</dbReference>
<sequence>MHVDPPHPATISPDDLKDDCEVRRLRRSGPGGQHRNKVETAIQLTHRPTGVVAEASERRSQAENLAIALLRLRVRLALAVRGPADATTSQQPSDLWRRRTRGGKLAVNPAHDDFPSLLAEGLDRLAAANWDDREAAEQLGVSRTQLVRFLKIEPAALELLNSQREQQGLPPLR</sequence>
<feature type="domain" description="Prokaryotic-type class I peptide chain release factors" evidence="2">
    <location>
        <begin position="17"/>
        <end position="78"/>
    </location>
</feature>
<evidence type="ECO:0000259" key="2">
    <source>
        <dbReference type="Pfam" id="PF00472"/>
    </source>
</evidence>
<dbReference type="Pfam" id="PF00472">
    <property type="entry name" value="RF-1"/>
    <property type="match status" value="1"/>
</dbReference>
<comment type="similarity">
    <text evidence="1">Belongs to the prokaryotic/mitochondrial release factor family.</text>
</comment>
<dbReference type="GO" id="GO:0003747">
    <property type="term" value="F:translation release factor activity"/>
    <property type="evidence" value="ECO:0007669"/>
    <property type="project" value="InterPro"/>
</dbReference>
<gene>
    <name evidence="3" type="primary">prfA_2</name>
    <name evidence="3" type="ORF">KOR34_13420</name>
</gene>
<dbReference type="PANTHER" id="PTHR43804:SF6">
    <property type="entry name" value="CLASS I PEPTIDE CHAIN RELEASE FACTOR"/>
    <property type="match status" value="1"/>
</dbReference>
<evidence type="ECO:0000313" key="3">
    <source>
        <dbReference type="EMBL" id="TWT36437.1"/>
    </source>
</evidence>
<accession>A0A5C5VES8</accession>
<keyword evidence="4" id="KW-1185">Reference proteome</keyword>
<dbReference type="Proteomes" id="UP000316714">
    <property type="component" value="Unassembled WGS sequence"/>
</dbReference>
<dbReference type="Gene3D" id="3.30.160.20">
    <property type="match status" value="1"/>
</dbReference>
<dbReference type="OrthoDB" id="9815709at2"/>
<comment type="caution">
    <text evidence="3">The sequence shown here is derived from an EMBL/GenBank/DDBJ whole genome shotgun (WGS) entry which is preliminary data.</text>
</comment>
<proteinExistence type="inferred from homology"/>
<dbReference type="InterPro" id="IPR000352">
    <property type="entry name" value="Pep_chain_release_fac_I"/>
</dbReference>
<dbReference type="AlphaFoldDB" id="A0A5C5VES8"/>